<feature type="domain" description="RING-type" evidence="8">
    <location>
        <begin position="367"/>
        <end position="406"/>
    </location>
</feature>
<dbReference type="GO" id="GO:0017124">
    <property type="term" value="F:SH3 domain binding"/>
    <property type="evidence" value="ECO:0007669"/>
    <property type="project" value="TreeGrafter"/>
</dbReference>
<dbReference type="CTD" id="23624"/>
<accession>A0A3B3QTI5</accession>
<dbReference type="Pfam" id="PF02762">
    <property type="entry name" value="Cbl_N3"/>
    <property type="match status" value="1"/>
</dbReference>
<dbReference type="SUPFAM" id="SSF57850">
    <property type="entry name" value="RING/U-box"/>
    <property type="match status" value="1"/>
</dbReference>
<dbReference type="SUPFAM" id="SSF47473">
    <property type="entry name" value="EF-hand"/>
    <property type="match status" value="1"/>
</dbReference>
<comment type="function">
    <text evidence="6">E3 ubiquitin-protein ligase which accepts ubiquitin from specific E2 ubiquitin-conjugating enzymes, and transfers it to substrates, generally promoting their degradation by the proteasome.</text>
</comment>
<dbReference type="Gene3D" id="1.20.930.20">
    <property type="entry name" value="Adaptor protein Cbl, N-terminal domain"/>
    <property type="match status" value="1"/>
</dbReference>
<dbReference type="PANTHER" id="PTHR23007">
    <property type="entry name" value="CBL"/>
    <property type="match status" value="1"/>
</dbReference>
<feature type="domain" description="Cbl-PTB" evidence="9">
    <location>
        <begin position="23"/>
        <end position="337"/>
    </location>
</feature>
<dbReference type="PROSITE" id="PS50089">
    <property type="entry name" value="ZF_RING_2"/>
    <property type="match status" value="1"/>
</dbReference>
<dbReference type="SUPFAM" id="SSF47668">
    <property type="entry name" value="N-terminal domain of cbl (N-cbl)"/>
    <property type="match status" value="1"/>
</dbReference>
<dbReference type="Pfam" id="PF02761">
    <property type="entry name" value="Cbl_N2"/>
    <property type="match status" value="1"/>
</dbReference>
<dbReference type="FunFam" id="1.10.238.10:FF:000022">
    <property type="entry name" value="E3 ubiquitin-protein ligase CBL"/>
    <property type="match status" value="1"/>
</dbReference>
<protein>
    <recommendedName>
        <fullName evidence="6">E3 ubiquitin-protein ligase CBL</fullName>
        <ecNumber evidence="6">2.3.2.27</ecNumber>
    </recommendedName>
</protein>
<dbReference type="InterPro" id="IPR024162">
    <property type="entry name" value="Adaptor_Cbl"/>
</dbReference>
<feature type="compositionally biased region" description="Low complexity" evidence="7">
    <location>
        <begin position="546"/>
        <end position="558"/>
    </location>
</feature>
<evidence type="ECO:0000313" key="10">
    <source>
        <dbReference type="Ensembl" id="ENSPKIP00000008940.1"/>
    </source>
</evidence>
<dbReference type="PANTHER" id="PTHR23007:SF13">
    <property type="entry name" value="E3 UBIQUITIN-PROTEIN LIGASE CBL"/>
    <property type="match status" value="1"/>
</dbReference>
<dbReference type="GeneTree" id="ENSGT00940000156631"/>
<dbReference type="SMART" id="SM00184">
    <property type="entry name" value="RING"/>
    <property type="match status" value="1"/>
</dbReference>
<dbReference type="Gene3D" id="3.30.505.10">
    <property type="entry name" value="SH2 domain"/>
    <property type="match status" value="1"/>
</dbReference>
<feature type="region of interest" description="Disordered" evidence="7">
    <location>
        <begin position="453"/>
        <end position="593"/>
    </location>
</feature>
<dbReference type="Pfam" id="PF13920">
    <property type="entry name" value="zf-C3HC4_3"/>
    <property type="match status" value="1"/>
</dbReference>
<evidence type="ECO:0000256" key="5">
    <source>
        <dbReference type="PROSITE-ProRule" id="PRU00175"/>
    </source>
</evidence>
<keyword evidence="11" id="KW-1185">Reference proteome</keyword>
<evidence type="ECO:0000259" key="9">
    <source>
        <dbReference type="PROSITE" id="PS51506"/>
    </source>
</evidence>
<evidence type="ECO:0000256" key="4">
    <source>
        <dbReference type="ARBA" id="ARBA00022837"/>
    </source>
</evidence>
<reference evidence="10" key="1">
    <citation type="submission" date="2025-08" db="UniProtKB">
        <authorList>
            <consortium name="Ensembl"/>
        </authorList>
    </citation>
    <scope>IDENTIFICATION</scope>
</reference>
<organism evidence="10 11">
    <name type="scientific">Paramormyrops kingsleyae</name>
    <dbReference type="NCBI Taxonomy" id="1676925"/>
    <lineage>
        <taxon>Eukaryota</taxon>
        <taxon>Metazoa</taxon>
        <taxon>Chordata</taxon>
        <taxon>Craniata</taxon>
        <taxon>Vertebrata</taxon>
        <taxon>Euteleostomi</taxon>
        <taxon>Actinopterygii</taxon>
        <taxon>Neopterygii</taxon>
        <taxon>Teleostei</taxon>
        <taxon>Osteoglossocephala</taxon>
        <taxon>Osteoglossomorpha</taxon>
        <taxon>Osteoglossiformes</taxon>
        <taxon>Mormyridae</taxon>
        <taxon>Paramormyrops</taxon>
    </lineage>
</organism>
<feature type="compositionally biased region" description="Polar residues" evidence="7">
    <location>
        <begin position="499"/>
        <end position="511"/>
    </location>
</feature>
<keyword evidence="2 5" id="KW-0863">Zinc-finger</keyword>
<dbReference type="Gene3D" id="3.30.40.10">
    <property type="entry name" value="Zinc/RING finger domain, C3HC4 (zinc finger)"/>
    <property type="match status" value="1"/>
</dbReference>
<dbReference type="GO" id="GO:0001784">
    <property type="term" value="F:phosphotyrosine residue binding"/>
    <property type="evidence" value="ECO:0007669"/>
    <property type="project" value="UniProtKB-UniRule"/>
</dbReference>
<dbReference type="SUPFAM" id="SSF55550">
    <property type="entry name" value="SH2 domain"/>
    <property type="match status" value="1"/>
</dbReference>
<dbReference type="GO" id="GO:0030971">
    <property type="term" value="F:receptor tyrosine kinase binding"/>
    <property type="evidence" value="ECO:0007669"/>
    <property type="project" value="TreeGrafter"/>
</dbReference>
<dbReference type="STRING" id="1676925.ENSPKIP00000008940"/>
<dbReference type="InterPro" id="IPR014742">
    <property type="entry name" value="Adaptor_Cbl_SH2-like"/>
</dbReference>
<dbReference type="PROSITE" id="PS51506">
    <property type="entry name" value="CBL_PTB"/>
    <property type="match status" value="1"/>
</dbReference>
<dbReference type="InterPro" id="IPR036537">
    <property type="entry name" value="Adaptor_Cbl_N_dom_sf"/>
</dbReference>
<dbReference type="GO" id="GO:0007166">
    <property type="term" value="P:cell surface receptor signaling pathway"/>
    <property type="evidence" value="ECO:0007669"/>
    <property type="project" value="InterPro"/>
</dbReference>
<proteinExistence type="predicted"/>
<dbReference type="InterPro" id="IPR011992">
    <property type="entry name" value="EF-hand-dom_pair"/>
</dbReference>
<keyword evidence="3 6" id="KW-0862">Zinc</keyword>
<keyword evidence="6" id="KW-0808">Transferase</keyword>
<feature type="compositionally biased region" description="Basic and acidic residues" evidence="7">
    <location>
        <begin position="575"/>
        <end position="593"/>
    </location>
</feature>
<dbReference type="AlphaFoldDB" id="A0A3B3QTI5"/>
<dbReference type="PROSITE" id="PS00518">
    <property type="entry name" value="ZF_RING_1"/>
    <property type="match status" value="1"/>
</dbReference>
<dbReference type="FunFam" id="3.30.40.10:FF:000015">
    <property type="entry name" value="E3 ubiquitin-protein ligase CBL"/>
    <property type="match status" value="1"/>
</dbReference>
<dbReference type="InterPro" id="IPR017907">
    <property type="entry name" value="Znf_RING_CS"/>
</dbReference>
<dbReference type="RefSeq" id="XP_023689011.1">
    <property type="nucleotide sequence ID" value="XM_023833243.2"/>
</dbReference>
<dbReference type="EC" id="2.3.2.27" evidence="6"/>
<dbReference type="InterPro" id="IPR013083">
    <property type="entry name" value="Znf_RING/FYVE/PHD"/>
</dbReference>
<comment type="domain">
    <text evidence="6">The N-terminus is composed of the phosphotyrosine binding (PTB) domain, a short linker region and the RING-type zinc finger. The PTB domain, which is also called TKB (tyrosine kinase binding) domain, is composed of three different subdomains: a four-helix bundle (4H), a calcium-binding EF hand and a divergent SH2 domain.</text>
</comment>
<dbReference type="GO" id="GO:0061630">
    <property type="term" value="F:ubiquitin protein ligase activity"/>
    <property type="evidence" value="ECO:0007669"/>
    <property type="project" value="UniProtKB-EC"/>
</dbReference>
<reference evidence="10" key="2">
    <citation type="submission" date="2025-09" db="UniProtKB">
        <authorList>
            <consortium name="Ensembl"/>
        </authorList>
    </citation>
    <scope>IDENTIFICATION</scope>
</reference>
<dbReference type="KEGG" id="pki:111854831"/>
<keyword evidence="6" id="KW-0833">Ubl conjugation pathway</keyword>
<dbReference type="GO" id="GO:0023051">
    <property type="term" value="P:regulation of signaling"/>
    <property type="evidence" value="ECO:0007669"/>
    <property type="project" value="InterPro"/>
</dbReference>
<dbReference type="Pfam" id="PF02262">
    <property type="entry name" value="Cbl_N"/>
    <property type="match status" value="1"/>
</dbReference>
<comment type="catalytic activity">
    <reaction evidence="6">
        <text>S-ubiquitinyl-[E2 ubiquitin-conjugating enzyme]-L-cysteine + [acceptor protein]-L-lysine = [E2 ubiquitin-conjugating enzyme]-L-cysteine + N(6)-ubiquitinyl-[acceptor protein]-L-lysine.</text>
        <dbReference type="EC" id="2.3.2.27"/>
    </reaction>
</comment>
<dbReference type="GO" id="GO:0005886">
    <property type="term" value="C:plasma membrane"/>
    <property type="evidence" value="ECO:0007669"/>
    <property type="project" value="TreeGrafter"/>
</dbReference>
<dbReference type="CDD" id="cd09920">
    <property type="entry name" value="SH2_Cbl-b_TKB"/>
    <property type="match status" value="1"/>
</dbReference>
<dbReference type="InterPro" id="IPR036860">
    <property type="entry name" value="SH2_dom_sf"/>
</dbReference>
<evidence type="ECO:0000256" key="7">
    <source>
        <dbReference type="SAM" id="MobiDB-lite"/>
    </source>
</evidence>
<dbReference type="GO" id="GO:0008270">
    <property type="term" value="F:zinc ion binding"/>
    <property type="evidence" value="ECO:0007669"/>
    <property type="project" value="UniProtKB-KW"/>
</dbReference>
<comment type="pathway">
    <text evidence="6">Protein modification; protein ubiquitination.</text>
</comment>
<name>A0A3B3QTI5_9TELE</name>
<evidence type="ECO:0000256" key="6">
    <source>
        <dbReference type="RuleBase" id="RU367001"/>
    </source>
</evidence>
<sequence>MAAARSWWGIGQSPRPDLARSSTTTLTAADSRLLDKTLKRLGKLETLSTNPRLALKNSPPFLPDLVSQTANQLSGVWAPYRGPATSETSGYVPRGDEAEYLRVHIRHLLTKTERAILLFKEGKEKIFEENSSYRRSLTKISLLFSHMLHELQAVFPRGHFQGDTYRLTKTEAGEFWRKAFGERCIIQWNSFKEQLRKVHAFEEGMEAMALRSTVDITCNDHVSIFEFDIFTRLFQPWSSLLRNWNHLAVTHPGFMAFLTYDQVRSRLENYTHQPGSYIFRLSCTHMGQWAIGHVTKDGAIVQTIPQDIPLFQALVKGYQEGYYLFPDGRDNNPDLTSLCEPTYKGKVRVSPEQYELYCEIGSTFQLCKICAERDKDIRIQPCGHLLCQPCLSSWQRSDGHTCPYCRCDIRGTESVVVEPFLPDKVDEEDTDNSEDDLEDVALVMQQLASMKRLSLSAQQQPDLTPPPLPPKTSCPSPKLPRPTFRPPAKLPPEQPPSRPNLSSSDVETLSHPQIARCVSDDSCSSEEDTIWGPPPILRVSSCGEESSPASNRPSSSQSGRTIGGALWMGSSVVGQEREKRPKDRREMERTMSS</sequence>
<dbReference type="InterPro" id="IPR001841">
    <property type="entry name" value="Znf_RING"/>
</dbReference>
<dbReference type="OrthoDB" id="7237699at2759"/>
<dbReference type="Ensembl" id="ENSPKIT00000033031.1">
    <property type="protein sequence ID" value="ENSPKIP00000008940.1"/>
    <property type="gene ID" value="ENSPKIG00000024229.1"/>
</dbReference>
<evidence type="ECO:0000256" key="3">
    <source>
        <dbReference type="ARBA" id="ARBA00022833"/>
    </source>
</evidence>
<evidence type="ECO:0000256" key="2">
    <source>
        <dbReference type="ARBA" id="ARBA00022771"/>
    </source>
</evidence>
<dbReference type="UniPathway" id="UPA00143"/>
<feature type="compositionally biased region" description="Pro residues" evidence="7">
    <location>
        <begin position="463"/>
        <end position="498"/>
    </location>
</feature>
<dbReference type="InterPro" id="IPR003153">
    <property type="entry name" value="Adaptor_Cbl_N_hlx"/>
</dbReference>
<dbReference type="GO" id="GO:0005509">
    <property type="term" value="F:calcium ion binding"/>
    <property type="evidence" value="ECO:0007669"/>
    <property type="project" value="UniProtKB-UniRule"/>
</dbReference>
<dbReference type="GO" id="GO:0045121">
    <property type="term" value="C:membrane raft"/>
    <property type="evidence" value="ECO:0007669"/>
    <property type="project" value="TreeGrafter"/>
</dbReference>
<dbReference type="GO" id="GO:0016567">
    <property type="term" value="P:protein ubiquitination"/>
    <property type="evidence" value="ECO:0007669"/>
    <property type="project" value="UniProtKB-UniPathway"/>
</dbReference>
<dbReference type="Gene3D" id="1.10.238.10">
    <property type="entry name" value="EF-hand"/>
    <property type="match status" value="1"/>
</dbReference>
<keyword evidence="1 6" id="KW-0479">Metal-binding</keyword>
<evidence type="ECO:0000256" key="1">
    <source>
        <dbReference type="ARBA" id="ARBA00022723"/>
    </source>
</evidence>
<keyword evidence="4 6" id="KW-0106">Calcium</keyword>
<dbReference type="InterPro" id="IPR014741">
    <property type="entry name" value="Adaptor_Cbl_EF_hand-like"/>
</dbReference>
<dbReference type="GeneID" id="111854831"/>
<evidence type="ECO:0000259" key="8">
    <source>
        <dbReference type="PROSITE" id="PS50089"/>
    </source>
</evidence>
<evidence type="ECO:0000313" key="11">
    <source>
        <dbReference type="Proteomes" id="UP000261540"/>
    </source>
</evidence>
<dbReference type="Proteomes" id="UP000261540">
    <property type="component" value="Unplaced"/>
</dbReference>
<dbReference type="InterPro" id="IPR024159">
    <property type="entry name" value="Cbl_PTB"/>
</dbReference>